<proteinExistence type="predicted"/>
<protein>
    <submittedName>
        <fullName evidence="2">Uncharacterized protein</fullName>
    </submittedName>
</protein>
<keyword evidence="2" id="KW-0496">Mitochondrion</keyword>
<dbReference type="GeneID" id="41039456"/>
<keyword evidence="1" id="KW-0812">Transmembrane</keyword>
<dbReference type="VEuPathDB" id="FungiDB:MYCFIDRAFT_209429"/>
<sequence>MKNWFLSIMNKKFFINLGFTVLFTITLRAFYYHVLHITSSLLEPFSWEFISFFSILSLFKCLIYHYSEMGIKQDHIMLMENSNGLGNQGNAVNNNGLANQGNGINNNGLANQGNAVNNNGLGNIPEDIAYTDGFSSTQETAVRDSVIANGYNNTVSNQPYATNLANRMELLRNRDYHSQNSETLSPQDNQYIRVMNRVFRPNYNPNRMYPNTRQFTAWLKRLP</sequence>
<evidence type="ECO:0000256" key="1">
    <source>
        <dbReference type="SAM" id="Phobius"/>
    </source>
</evidence>
<geneLocation type="mitochondrion" evidence="2"/>
<evidence type="ECO:0000313" key="2">
    <source>
        <dbReference type="EMBL" id="QDO71957.1"/>
    </source>
</evidence>
<accession>A0A516EZM5</accession>
<reference evidence="2" key="1">
    <citation type="submission" date="2019-04" db="EMBL/GenBank/DDBJ databases">
        <authorList>
            <person name="Arcila Galvis J.E."/>
            <person name="Arias T."/>
            <person name="Arango Isaza R.E."/>
        </authorList>
    </citation>
    <scope>NUCLEOTIDE SEQUENCE</scope>
    <source>
        <strain evidence="2">081012</strain>
    </source>
</reference>
<feature type="transmembrane region" description="Helical" evidence="1">
    <location>
        <begin position="12"/>
        <end position="33"/>
    </location>
</feature>
<dbReference type="EMBL" id="MK754071">
    <property type="protein sequence ID" value="QDO71957.1"/>
    <property type="molecule type" value="Genomic_DNA"/>
</dbReference>
<name>A0A516EZM5_9PEZI</name>
<keyword evidence="1" id="KW-1133">Transmembrane helix</keyword>
<dbReference type="AlphaFoldDB" id="A0A516EZM5"/>
<dbReference type="RefSeq" id="YP_009681536.1">
    <property type="nucleotide sequence ID" value="NC_044132.1"/>
</dbReference>
<organism evidence="2">
    <name type="scientific">Pseudocercospora fijiensis</name>
    <dbReference type="NCBI Taxonomy" id="1873960"/>
    <lineage>
        <taxon>Eukaryota</taxon>
        <taxon>Fungi</taxon>
        <taxon>Dikarya</taxon>
        <taxon>Ascomycota</taxon>
        <taxon>Pezizomycotina</taxon>
        <taxon>Dothideomycetes</taxon>
        <taxon>Dothideomycetidae</taxon>
        <taxon>Mycosphaerellales</taxon>
        <taxon>Mycosphaerellaceae</taxon>
        <taxon>Pseudocercospora</taxon>
    </lineage>
</organism>
<feature type="transmembrane region" description="Helical" evidence="1">
    <location>
        <begin position="45"/>
        <end position="67"/>
    </location>
</feature>
<keyword evidence="1" id="KW-0472">Membrane</keyword>